<organism evidence="7 8">
    <name type="scientific">Vigna mungo</name>
    <name type="common">Black gram</name>
    <name type="synonym">Phaseolus mungo</name>
    <dbReference type="NCBI Taxonomy" id="3915"/>
    <lineage>
        <taxon>Eukaryota</taxon>
        <taxon>Viridiplantae</taxon>
        <taxon>Streptophyta</taxon>
        <taxon>Embryophyta</taxon>
        <taxon>Tracheophyta</taxon>
        <taxon>Spermatophyta</taxon>
        <taxon>Magnoliopsida</taxon>
        <taxon>eudicotyledons</taxon>
        <taxon>Gunneridae</taxon>
        <taxon>Pentapetalae</taxon>
        <taxon>rosids</taxon>
        <taxon>fabids</taxon>
        <taxon>Fabales</taxon>
        <taxon>Fabaceae</taxon>
        <taxon>Papilionoideae</taxon>
        <taxon>50 kb inversion clade</taxon>
        <taxon>NPAAA clade</taxon>
        <taxon>indigoferoid/millettioid clade</taxon>
        <taxon>Phaseoleae</taxon>
        <taxon>Vigna</taxon>
    </lineage>
</organism>
<evidence type="ECO:0000256" key="3">
    <source>
        <dbReference type="ARBA" id="ARBA00022692"/>
    </source>
</evidence>
<dbReference type="GO" id="GO:0016020">
    <property type="term" value="C:membrane"/>
    <property type="evidence" value="ECO:0007669"/>
    <property type="project" value="UniProtKB-SubCell"/>
</dbReference>
<evidence type="ECO:0000256" key="6">
    <source>
        <dbReference type="SAM" id="MobiDB-lite"/>
    </source>
</evidence>
<dbReference type="PANTHER" id="PTHR31621">
    <property type="entry name" value="PROTEIN DMP3"/>
    <property type="match status" value="1"/>
</dbReference>
<dbReference type="Proteomes" id="UP001374535">
    <property type="component" value="Chromosome 3"/>
</dbReference>
<name>A0AAQ3NZY9_VIGMU</name>
<evidence type="ECO:0000256" key="2">
    <source>
        <dbReference type="ARBA" id="ARBA00008707"/>
    </source>
</evidence>
<reference evidence="7 8" key="1">
    <citation type="journal article" date="2023" name="Life. Sci Alliance">
        <title>Evolutionary insights into 3D genome organization and epigenetic landscape of Vigna mungo.</title>
        <authorList>
            <person name="Junaid A."/>
            <person name="Singh B."/>
            <person name="Bhatia S."/>
        </authorList>
    </citation>
    <scope>NUCLEOTIDE SEQUENCE [LARGE SCALE GENOMIC DNA]</scope>
    <source>
        <strain evidence="7">Urdbean</strain>
    </source>
</reference>
<dbReference type="Pfam" id="PF05078">
    <property type="entry name" value="DUF679"/>
    <property type="match status" value="1"/>
</dbReference>
<evidence type="ECO:0000256" key="5">
    <source>
        <dbReference type="ARBA" id="ARBA00023136"/>
    </source>
</evidence>
<evidence type="ECO:0000313" key="7">
    <source>
        <dbReference type="EMBL" id="WVZ17857.1"/>
    </source>
</evidence>
<keyword evidence="3" id="KW-0812">Transmembrane</keyword>
<dbReference type="GO" id="GO:0010256">
    <property type="term" value="P:endomembrane system organization"/>
    <property type="evidence" value="ECO:0007669"/>
    <property type="project" value="TreeGrafter"/>
</dbReference>
<evidence type="ECO:0000313" key="8">
    <source>
        <dbReference type="Proteomes" id="UP001374535"/>
    </source>
</evidence>
<evidence type="ECO:0000256" key="4">
    <source>
        <dbReference type="ARBA" id="ARBA00022989"/>
    </source>
</evidence>
<sequence length="158" mass="17816">MIIRLKNGNGYVVMVFEDESKLFLRRSRRRQTSMEWEKIDLEVEEAEKKKKKMIADSLSLNTPSSSGSPPKSSGVTSSMLASVGNLIKLLPTGTIFVFHFLNPVLSNSGKCNASNKCAFPSFTDSYAGSDKRRHYGIVKKMRKAGKVRKEKKKFNYIN</sequence>
<keyword evidence="5" id="KW-0472">Membrane</keyword>
<proteinExistence type="inferred from homology"/>
<keyword evidence="8" id="KW-1185">Reference proteome</keyword>
<evidence type="ECO:0000256" key="1">
    <source>
        <dbReference type="ARBA" id="ARBA00004141"/>
    </source>
</evidence>
<feature type="region of interest" description="Disordered" evidence="6">
    <location>
        <begin position="54"/>
        <end position="76"/>
    </location>
</feature>
<accession>A0AAQ3NZY9</accession>
<comment type="similarity">
    <text evidence="2">Belongs to the plant DMP1 protein family.</text>
</comment>
<dbReference type="InterPro" id="IPR007770">
    <property type="entry name" value="DMP"/>
</dbReference>
<comment type="subcellular location">
    <subcellularLocation>
        <location evidence="1">Membrane</location>
        <topology evidence="1">Multi-pass membrane protein</topology>
    </subcellularLocation>
</comment>
<gene>
    <name evidence="7" type="ORF">V8G54_010839</name>
</gene>
<feature type="compositionally biased region" description="Low complexity" evidence="6">
    <location>
        <begin position="57"/>
        <end position="76"/>
    </location>
</feature>
<protein>
    <submittedName>
        <fullName evidence="7">Uncharacterized protein</fullName>
    </submittedName>
</protein>
<dbReference type="AlphaFoldDB" id="A0AAQ3NZY9"/>
<dbReference type="EMBL" id="CP144698">
    <property type="protein sequence ID" value="WVZ17857.1"/>
    <property type="molecule type" value="Genomic_DNA"/>
</dbReference>
<dbReference type="GO" id="GO:0005737">
    <property type="term" value="C:cytoplasm"/>
    <property type="evidence" value="ECO:0007669"/>
    <property type="project" value="UniProtKB-ARBA"/>
</dbReference>
<keyword evidence="4" id="KW-1133">Transmembrane helix</keyword>
<dbReference type="PANTHER" id="PTHR31621:SF55">
    <property type="entry name" value="PROTEIN, PUTATIVE-RELATED"/>
    <property type="match status" value="1"/>
</dbReference>